<evidence type="ECO:0000313" key="3">
    <source>
        <dbReference type="Proteomes" id="UP000265618"/>
    </source>
</evidence>
<dbReference type="EMBL" id="BDIP01005951">
    <property type="protein sequence ID" value="GIQ90249.1"/>
    <property type="molecule type" value="Genomic_DNA"/>
</dbReference>
<comment type="caution">
    <text evidence="2">The sequence shown here is derived from an EMBL/GenBank/DDBJ whole genome shotgun (WGS) entry which is preliminary data.</text>
</comment>
<keyword evidence="3" id="KW-1185">Reference proteome</keyword>
<dbReference type="PANTHER" id="PTHR23053:SF0">
    <property type="entry name" value="HYDROCEPHALUS-INDUCING PROTEIN HOMOLOG"/>
    <property type="match status" value="1"/>
</dbReference>
<dbReference type="Proteomes" id="UP000265618">
    <property type="component" value="Unassembled WGS sequence"/>
</dbReference>
<feature type="non-terminal residue" evidence="2">
    <location>
        <position position="165"/>
    </location>
</feature>
<feature type="non-terminal residue" evidence="2">
    <location>
        <position position="1"/>
    </location>
</feature>
<evidence type="ECO:0000256" key="1">
    <source>
        <dbReference type="SAM" id="MobiDB-lite"/>
    </source>
</evidence>
<gene>
    <name evidence="2" type="ORF">KIPB_012974</name>
</gene>
<dbReference type="GO" id="GO:0005930">
    <property type="term" value="C:axoneme"/>
    <property type="evidence" value="ECO:0007669"/>
    <property type="project" value="TreeGrafter"/>
</dbReference>
<sequence length="165" mass="17578">VDLQVTVVATQVGPFRQIARWRVDGSSEPLTLEIRGKVLPPSIRMSQDYLSFGDCPFGFATTREVTVTNDSPVQVSLSLGIGQAPPDEERDRDRARRGIVKGSGGGGGADFQIRPDTCTLEPGQSQSLSVTLVPSLGIGDLGPSDLCLNVLIPRINHLAQATPID</sequence>
<dbReference type="Gene3D" id="2.60.40.10">
    <property type="entry name" value="Immunoglobulins"/>
    <property type="match status" value="1"/>
</dbReference>
<feature type="compositionally biased region" description="Basic and acidic residues" evidence="1">
    <location>
        <begin position="87"/>
        <end position="96"/>
    </location>
</feature>
<organism evidence="2 3">
    <name type="scientific">Kipferlia bialata</name>
    <dbReference type="NCBI Taxonomy" id="797122"/>
    <lineage>
        <taxon>Eukaryota</taxon>
        <taxon>Metamonada</taxon>
        <taxon>Carpediemonas-like organisms</taxon>
        <taxon>Kipferlia</taxon>
    </lineage>
</organism>
<protein>
    <recommendedName>
        <fullName evidence="4">Choice-of-anchor D domain-containing protein</fullName>
    </recommendedName>
</protein>
<proteinExistence type="predicted"/>
<evidence type="ECO:0008006" key="4">
    <source>
        <dbReference type="Google" id="ProtNLM"/>
    </source>
</evidence>
<dbReference type="AlphaFoldDB" id="A0A9K3D735"/>
<dbReference type="GO" id="GO:0003341">
    <property type="term" value="P:cilium movement"/>
    <property type="evidence" value="ECO:0007669"/>
    <property type="project" value="TreeGrafter"/>
</dbReference>
<name>A0A9K3D735_9EUKA</name>
<feature type="region of interest" description="Disordered" evidence="1">
    <location>
        <begin position="80"/>
        <end position="112"/>
    </location>
</feature>
<evidence type="ECO:0000313" key="2">
    <source>
        <dbReference type="EMBL" id="GIQ90249.1"/>
    </source>
</evidence>
<dbReference type="InterPro" id="IPR033305">
    <property type="entry name" value="Hydin-like"/>
</dbReference>
<dbReference type="GO" id="GO:1904158">
    <property type="term" value="P:axonemal central apparatus assembly"/>
    <property type="evidence" value="ECO:0007669"/>
    <property type="project" value="TreeGrafter"/>
</dbReference>
<dbReference type="PANTHER" id="PTHR23053">
    <property type="entry name" value="DLEC1 DELETED IN LUNG AND ESOPHAGEAL CANCER 1"/>
    <property type="match status" value="1"/>
</dbReference>
<dbReference type="InterPro" id="IPR013783">
    <property type="entry name" value="Ig-like_fold"/>
</dbReference>
<dbReference type="OrthoDB" id="442692at2759"/>
<accession>A0A9K3D735</accession>
<reference evidence="2 3" key="1">
    <citation type="journal article" date="2018" name="PLoS ONE">
        <title>The draft genome of Kipferlia bialata reveals reductive genome evolution in fornicate parasites.</title>
        <authorList>
            <person name="Tanifuji G."/>
            <person name="Takabayashi S."/>
            <person name="Kume K."/>
            <person name="Takagi M."/>
            <person name="Nakayama T."/>
            <person name="Kamikawa R."/>
            <person name="Inagaki Y."/>
            <person name="Hashimoto T."/>
        </authorList>
    </citation>
    <scope>NUCLEOTIDE SEQUENCE [LARGE SCALE GENOMIC DNA]</scope>
    <source>
        <strain evidence="2">NY0173</strain>
    </source>
</reference>